<organism evidence="1 2">
    <name type="scientific">Apatococcus fuscideae</name>
    <dbReference type="NCBI Taxonomy" id="2026836"/>
    <lineage>
        <taxon>Eukaryota</taxon>
        <taxon>Viridiplantae</taxon>
        <taxon>Chlorophyta</taxon>
        <taxon>core chlorophytes</taxon>
        <taxon>Trebouxiophyceae</taxon>
        <taxon>Chlorellales</taxon>
        <taxon>Chlorellaceae</taxon>
        <taxon>Apatococcus</taxon>
    </lineage>
</organism>
<dbReference type="PANTHER" id="PTHR33504">
    <property type="entry name" value="NADH DEHYDROGENASE (UBIQUINONE) 1 BETA SUBCOMPLEX, 4"/>
    <property type="match status" value="1"/>
</dbReference>
<reference evidence="1 2" key="1">
    <citation type="journal article" date="2024" name="Nat. Commun.">
        <title>Phylogenomics reveals the evolutionary origins of lichenization in chlorophyte algae.</title>
        <authorList>
            <person name="Puginier C."/>
            <person name="Libourel C."/>
            <person name="Otte J."/>
            <person name="Skaloud P."/>
            <person name="Haon M."/>
            <person name="Grisel S."/>
            <person name="Petersen M."/>
            <person name="Berrin J.G."/>
            <person name="Delaux P.M."/>
            <person name="Dal Grande F."/>
            <person name="Keller J."/>
        </authorList>
    </citation>
    <scope>NUCLEOTIDE SEQUENCE [LARGE SCALE GENOMIC DNA]</scope>
    <source>
        <strain evidence="1 2">SAG 2523</strain>
    </source>
</reference>
<keyword evidence="2" id="KW-1185">Reference proteome</keyword>
<dbReference type="EMBL" id="JALJOV010000594">
    <property type="protein sequence ID" value="KAK9862525.1"/>
    <property type="molecule type" value="Genomic_DNA"/>
</dbReference>
<feature type="non-terminal residue" evidence="1">
    <location>
        <position position="1"/>
    </location>
</feature>
<dbReference type="PANTHER" id="PTHR33504:SF2">
    <property type="entry name" value="PROTEIN MFI"/>
    <property type="match status" value="1"/>
</dbReference>
<proteinExistence type="predicted"/>
<dbReference type="Proteomes" id="UP001485043">
    <property type="component" value="Unassembled WGS sequence"/>
</dbReference>
<evidence type="ECO:0000313" key="2">
    <source>
        <dbReference type="Proteomes" id="UP001485043"/>
    </source>
</evidence>
<sequence length="177" mass="19909">PKREAGQPGSATWYRRMENNEWRPVVATMLPMLAESGSEHGRAKIHYAPVVRHQQLVKHRKMRRRQWLQKAYVRTQLAEIELQELGEEDVQIMDWTSHLDYDAYIRDWGGLACSAGSSELAPDAVAIPLPPLPVPVAWMFSSNGASLEATQPDDEALDSEHFPGTVRDHSAVTEVLA</sequence>
<comment type="caution">
    <text evidence="1">The sequence shown here is derived from an EMBL/GenBank/DDBJ whole genome shotgun (WGS) entry which is preliminary data.</text>
</comment>
<dbReference type="AlphaFoldDB" id="A0AAW1SZ78"/>
<gene>
    <name evidence="1" type="ORF">WJX84_009905</name>
</gene>
<protein>
    <submittedName>
        <fullName evidence="1">Uncharacterized protein</fullName>
    </submittedName>
</protein>
<evidence type="ECO:0000313" key="1">
    <source>
        <dbReference type="EMBL" id="KAK9862525.1"/>
    </source>
</evidence>
<accession>A0AAW1SZ78</accession>
<name>A0AAW1SZ78_9CHLO</name>